<dbReference type="AlphaFoldDB" id="A0A3A9KPN1"/>
<sequence length="93" mass="10414">MKPLDDVAVALQEIPDGTEIEVHFSEDQTAKLVLKEIISFGHKFAIRTINKGSEIKKYGEVIGRASRDIEIGQHVHVHNLEGIRGRGDKIVRD</sequence>
<gene>
    <name evidence="3" type="ORF">CR203_14525</name>
</gene>
<dbReference type="Pfam" id="PF08666">
    <property type="entry name" value="SAF"/>
    <property type="match status" value="1"/>
</dbReference>
<organism evidence="3 4">
    <name type="scientific">Salipaludibacillus neizhouensis</name>
    <dbReference type="NCBI Taxonomy" id="885475"/>
    <lineage>
        <taxon>Bacteria</taxon>
        <taxon>Bacillati</taxon>
        <taxon>Bacillota</taxon>
        <taxon>Bacilli</taxon>
        <taxon>Bacillales</taxon>
        <taxon>Bacillaceae</taxon>
    </lineage>
</organism>
<dbReference type="OrthoDB" id="9804574at2"/>
<feature type="domain" description="SAF" evidence="2">
    <location>
        <begin position="5"/>
        <end position="81"/>
    </location>
</feature>
<dbReference type="SMART" id="SM00858">
    <property type="entry name" value="SAF"/>
    <property type="match status" value="1"/>
</dbReference>
<protein>
    <submittedName>
        <fullName evidence="3">D-galactarate dehydratase</fullName>
    </submittedName>
</protein>
<evidence type="ECO:0000256" key="1">
    <source>
        <dbReference type="ARBA" id="ARBA00023239"/>
    </source>
</evidence>
<dbReference type="CDD" id="cd11613">
    <property type="entry name" value="SAF_AH_GD"/>
    <property type="match status" value="1"/>
</dbReference>
<keyword evidence="1" id="KW-0456">Lyase</keyword>
<name>A0A3A9KPN1_9BACI</name>
<dbReference type="GO" id="GO:0016829">
    <property type="term" value="F:lyase activity"/>
    <property type="evidence" value="ECO:0007669"/>
    <property type="project" value="UniProtKB-KW"/>
</dbReference>
<dbReference type="Proteomes" id="UP000281498">
    <property type="component" value="Unassembled WGS sequence"/>
</dbReference>
<dbReference type="EMBL" id="PDOE01000006">
    <property type="protein sequence ID" value="RKL66656.1"/>
    <property type="molecule type" value="Genomic_DNA"/>
</dbReference>
<dbReference type="InterPro" id="IPR013974">
    <property type="entry name" value="SAF"/>
</dbReference>
<dbReference type="PANTHER" id="PTHR30536:SF5">
    <property type="entry name" value="ALTRONATE DEHYDRATASE"/>
    <property type="match status" value="1"/>
</dbReference>
<keyword evidence="4" id="KW-1185">Reference proteome</keyword>
<accession>A0A3A9KPN1</accession>
<dbReference type="PANTHER" id="PTHR30536">
    <property type="entry name" value="ALTRONATE/GALACTARATE DEHYDRATASE"/>
    <property type="match status" value="1"/>
</dbReference>
<dbReference type="InterPro" id="IPR052172">
    <property type="entry name" value="UxaA_altronate/galactarate_dh"/>
</dbReference>
<evidence type="ECO:0000313" key="4">
    <source>
        <dbReference type="Proteomes" id="UP000281498"/>
    </source>
</evidence>
<evidence type="ECO:0000259" key="2">
    <source>
        <dbReference type="SMART" id="SM00858"/>
    </source>
</evidence>
<dbReference type="InterPro" id="IPR044144">
    <property type="entry name" value="SAF_UxaA/GarD"/>
</dbReference>
<dbReference type="Gene3D" id="2.30.130.110">
    <property type="match status" value="1"/>
</dbReference>
<proteinExistence type="predicted"/>
<reference evidence="3 4" key="1">
    <citation type="submission" date="2017-10" db="EMBL/GenBank/DDBJ databases">
        <title>Bacillus sp. nov., a halophilic bacterium isolated from a Keqin Lake.</title>
        <authorList>
            <person name="Wang H."/>
        </authorList>
    </citation>
    <scope>NUCLEOTIDE SEQUENCE [LARGE SCALE GENOMIC DNA]</scope>
    <source>
        <strain evidence="3 4">KCTC 13187</strain>
    </source>
</reference>
<dbReference type="GO" id="GO:0019698">
    <property type="term" value="P:D-galacturonate catabolic process"/>
    <property type="evidence" value="ECO:0007669"/>
    <property type="project" value="TreeGrafter"/>
</dbReference>
<evidence type="ECO:0000313" key="3">
    <source>
        <dbReference type="EMBL" id="RKL66656.1"/>
    </source>
</evidence>
<comment type="caution">
    <text evidence="3">The sequence shown here is derived from an EMBL/GenBank/DDBJ whole genome shotgun (WGS) entry which is preliminary data.</text>
</comment>